<keyword evidence="2" id="KW-1133">Transmembrane helix</keyword>
<keyword evidence="2" id="KW-0472">Membrane</keyword>
<keyword evidence="1" id="KW-0175">Coiled coil</keyword>
<dbReference type="OrthoDB" id="1766808at2"/>
<dbReference type="Gene3D" id="1.25.60.10">
    <property type="entry name" value="MgtE N-terminal domain-like"/>
    <property type="match status" value="1"/>
</dbReference>
<feature type="transmembrane region" description="Helical" evidence="2">
    <location>
        <begin position="27"/>
        <end position="49"/>
    </location>
</feature>
<dbReference type="AlphaFoldDB" id="A0A1B1YB68"/>
<feature type="coiled-coil region" evidence="1">
    <location>
        <begin position="91"/>
        <end position="170"/>
    </location>
</feature>
<dbReference type="InterPro" id="IPR038076">
    <property type="entry name" value="MgtE_N_sf"/>
</dbReference>
<dbReference type="Proteomes" id="UP000092971">
    <property type="component" value="Chromosome"/>
</dbReference>
<reference evidence="3 4" key="1">
    <citation type="submission" date="2016-02" db="EMBL/GenBank/DDBJ databases">
        <title>Comparison of Clostridium stercorarium subspecies using comparative genomics and transcriptomics.</title>
        <authorList>
            <person name="Schellenberg J."/>
            <person name="Thallinger G."/>
            <person name="Levin D.B."/>
            <person name="Zhang X."/>
            <person name="Alvare G."/>
            <person name="Fristensky B."/>
            <person name="Sparling R."/>
        </authorList>
    </citation>
    <scope>NUCLEOTIDE SEQUENCE [LARGE SCALE GENOMIC DNA]</scope>
    <source>
        <strain evidence="3 4">DSM 2910</strain>
    </source>
</reference>
<evidence type="ECO:0000256" key="1">
    <source>
        <dbReference type="SAM" id="Coils"/>
    </source>
</evidence>
<dbReference type="RefSeq" id="WP_015358281.1">
    <property type="nucleotide sequence ID" value="NZ_CP014672.1"/>
</dbReference>
<keyword evidence="2" id="KW-0812">Transmembrane</keyword>
<accession>A0A1B1YB68</accession>
<evidence type="ECO:0000313" key="3">
    <source>
        <dbReference type="EMBL" id="ANW98011.1"/>
    </source>
</evidence>
<dbReference type="EMBL" id="CP014672">
    <property type="protein sequence ID" value="ANW98011.1"/>
    <property type="molecule type" value="Genomic_DNA"/>
</dbReference>
<gene>
    <name evidence="3" type="ORF">CSTERTH_02620</name>
</gene>
<proteinExistence type="predicted"/>
<name>A0A1B1YB68_THEST</name>
<dbReference type="SUPFAM" id="SSF158791">
    <property type="entry name" value="MgtE N-terminal domain-like"/>
    <property type="match status" value="1"/>
</dbReference>
<sequence>MAEIRALTPRTKKGNGKDVKSAVLDGLLTILVSIVIVLLIFGGTFYYLLKNNIGGLGEYFRPSIERIPVLKHALPPLPESEDPDDPRHLTQRELIEKYDELRRTNKELTKQLEDAQKRINELESEKEKWTSMADEAQEILEKNEGTSKKILEQLEQLETQKKELDRLIAMGNPEGFAEYYEKMNPENARELYQEIVKQQVAEENYRNLAVPYTQMEPENAAAILTELGQKDMELVVNLMETMKNDVKAEIIENMDPKFAAELMKAIADKKISR</sequence>
<protein>
    <recommendedName>
        <fullName evidence="5">Magnesium transporter MgtE intracellular domain-containing protein</fullName>
    </recommendedName>
</protein>
<evidence type="ECO:0008006" key="5">
    <source>
        <dbReference type="Google" id="ProtNLM"/>
    </source>
</evidence>
<organism evidence="3 4">
    <name type="scientific">Thermoclostridium stercorarium subsp. thermolacticum DSM 2910</name>
    <dbReference type="NCBI Taxonomy" id="1121336"/>
    <lineage>
        <taxon>Bacteria</taxon>
        <taxon>Bacillati</taxon>
        <taxon>Bacillota</taxon>
        <taxon>Clostridia</taxon>
        <taxon>Eubacteriales</taxon>
        <taxon>Oscillospiraceae</taxon>
        <taxon>Thermoclostridium</taxon>
    </lineage>
</organism>
<evidence type="ECO:0000313" key="4">
    <source>
        <dbReference type="Proteomes" id="UP000092971"/>
    </source>
</evidence>
<evidence type="ECO:0000256" key="2">
    <source>
        <dbReference type="SAM" id="Phobius"/>
    </source>
</evidence>